<evidence type="ECO:0000313" key="2">
    <source>
        <dbReference type="Proteomes" id="UP000310597"/>
    </source>
</evidence>
<dbReference type="RefSeq" id="WP_136907803.1">
    <property type="nucleotide sequence ID" value="NZ_SWJZ01000063.1"/>
</dbReference>
<proteinExistence type="predicted"/>
<accession>A0A4U1JNB3</accession>
<dbReference type="OrthoDB" id="9816412at2"/>
<sequence length="306" mass="32140">MVNQGTGIPSQSAPGSFGPIEVFRVGTFSDMSGTKQTIGRQTLASIAASYNAEANPAPVVIGHPETDAPAFGWVDRLFVENDVLKATVRDVVPEFADAVKAGRYKRVSISLFTPGSTANPTPGDFHLRHVGFLGATAPAVPGLKPVKFAGGAGESIALSQNFAAPLSPEARELAQLRREAVERRVEDLIQSGRVLPAFKDEVLSFAAHLGSSDTVSFSDGSEKPARDWFFDYLAKQPSVVSFGEFDLGPDPFKAGGAPRAPGGVEVPAGYTIDPRGSDLAARASEVSRAKGISFADALDLVQGQGR</sequence>
<evidence type="ECO:0000313" key="1">
    <source>
        <dbReference type="EMBL" id="TKD17402.1"/>
    </source>
</evidence>
<reference evidence="1 2" key="1">
    <citation type="submission" date="2019-04" db="EMBL/GenBank/DDBJ databases">
        <title>Draft Whole-Genome sequence of the purple photosynthetic bacterium Rhodobacter capsulatus SP108 with an indigenous class A beta-lactamase.</title>
        <authorList>
            <person name="Robertson S."/>
            <person name="Meyer T.E."/>
            <person name="Kyndt J.A."/>
        </authorList>
    </citation>
    <scope>NUCLEOTIDE SEQUENCE [LARGE SCALE GENOMIC DNA]</scope>
    <source>
        <strain evidence="1 2">SP108</strain>
    </source>
</reference>
<name>A0A4U1JNB3_RHOCA</name>
<gene>
    <name evidence="1" type="ORF">FBT96_14315</name>
</gene>
<dbReference type="Proteomes" id="UP000310597">
    <property type="component" value="Unassembled WGS sequence"/>
</dbReference>
<comment type="caution">
    <text evidence="1">The sequence shown here is derived from an EMBL/GenBank/DDBJ whole genome shotgun (WGS) entry which is preliminary data.</text>
</comment>
<organism evidence="1 2">
    <name type="scientific">Rhodobacter capsulatus</name>
    <name type="common">Rhodopseudomonas capsulata</name>
    <dbReference type="NCBI Taxonomy" id="1061"/>
    <lineage>
        <taxon>Bacteria</taxon>
        <taxon>Pseudomonadati</taxon>
        <taxon>Pseudomonadota</taxon>
        <taxon>Alphaproteobacteria</taxon>
        <taxon>Rhodobacterales</taxon>
        <taxon>Rhodobacter group</taxon>
        <taxon>Rhodobacter</taxon>
    </lineage>
</organism>
<protein>
    <submittedName>
        <fullName evidence="1">Uncharacterized protein</fullName>
    </submittedName>
</protein>
<dbReference type="AlphaFoldDB" id="A0A4U1JNB3"/>
<dbReference type="EMBL" id="SWJZ01000063">
    <property type="protein sequence ID" value="TKD17402.1"/>
    <property type="molecule type" value="Genomic_DNA"/>
</dbReference>